<dbReference type="AlphaFoldDB" id="A0A109WBK5"/>
<evidence type="ECO:0000256" key="1">
    <source>
        <dbReference type="ARBA" id="ARBA00003544"/>
    </source>
</evidence>
<evidence type="ECO:0000256" key="4">
    <source>
        <dbReference type="ARBA" id="ARBA00023125"/>
    </source>
</evidence>
<evidence type="ECO:0000256" key="3">
    <source>
        <dbReference type="ARBA" id="ARBA00022578"/>
    </source>
</evidence>
<evidence type="ECO:0000256" key="2">
    <source>
        <dbReference type="ARBA" id="ARBA00010075"/>
    </source>
</evidence>
<dbReference type="GO" id="GO:0003677">
    <property type="term" value="F:DNA binding"/>
    <property type="evidence" value="ECO:0007669"/>
    <property type="project" value="UniProtKB-KW"/>
</dbReference>
<proteinExistence type="inferred from homology"/>
<dbReference type="PANTHER" id="PTHR35604:SF2">
    <property type="entry name" value="TRANSPOSASE INSH FOR INSERTION SEQUENCE ELEMENT IS5A-RELATED"/>
    <property type="match status" value="1"/>
</dbReference>
<evidence type="ECO:0000259" key="7">
    <source>
        <dbReference type="Pfam" id="PF05598"/>
    </source>
</evidence>
<dbReference type="Pfam" id="PF01609">
    <property type="entry name" value="DDE_Tnp_1"/>
    <property type="match status" value="1"/>
</dbReference>
<dbReference type="EMBL" id="UGPY01000001">
    <property type="protein sequence ID" value="STY97111.1"/>
    <property type="molecule type" value="Genomic_DNA"/>
</dbReference>
<feature type="domain" description="Transposase InsH N-terminal" evidence="7">
    <location>
        <begin position="24"/>
        <end position="108"/>
    </location>
</feature>
<dbReference type="InterPro" id="IPR047959">
    <property type="entry name" value="Transpos_IS5"/>
</dbReference>
<dbReference type="EMBL" id="UGPY01000001">
    <property type="protein sequence ID" value="STY96721.1"/>
    <property type="molecule type" value="Genomic_DNA"/>
</dbReference>
<evidence type="ECO:0000313" key="10">
    <source>
        <dbReference type="Proteomes" id="UP000255230"/>
    </source>
</evidence>
<dbReference type="PANTHER" id="PTHR35604">
    <property type="entry name" value="TRANSPOSASE INSH FOR INSERTION SEQUENCE ELEMENT IS5A-RELATED"/>
    <property type="match status" value="1"/>
</dbReference>
<dbReference type="RefSeq" id="WP_062331219.1">
    <property type="nucleotide sequence ID" value="NZ_CBCRZU010000057.1"/>
</dbReference>
<name>A0A109WBK5_FAUOS</name>
<evidence type="ECO:0000313" key="9">
    <source>
        <dbReference type="EMBL" id="STY97111.1"/>
    </source>
</evidence>
<dbReference type="GeneID" id="35777997"/>
<evidence type="ECO:0000313" key="8">
    <source>
        <dbReference type="EMBL" id="STY96721.1"/>
    </source>
</evidence>
<keyword evidence="4" id="KW-0238">DNA-binding</keyword>
<sequence>MAWKQTGQLSLADSLINHHKAIEELDELHNLINWQAIEHTLRHVHSSDRGESAFHPVIMFKILLLQKLYNLSDPAMEKQLARDLLFRRFVGLSLTDNVPDHSTIWRYHKHLGELGLIEPLFNQINKQLAEQNIIIKAGSVSIIDASIVEAKNKRAKKGKHTDNTQDNEAAYVSKKDSTGKVKTTYGYKIHLNCDEDSFVKKVQTTPANVHDSQCFTTLLTGDESAVYADSAYKSQAHDDYLAEHEPPINNHIHDRAWRNTPLTEQQKRTNTQKSQTRNTVERVFGHFKLHYGMSKARHLGLMQFHTSTLLASIVHNLKTALSLKRKYGLP</sequence>
<evidence type="ECO:0000256" key="5">
    <source>
        <dbReference type="ARBA" id="ARBA00023172"/>
    </source>
</evidence>
<comment type="similarity">
    <text evidence="2">Belongs to the transposase 11 family.</text>
</comment>
<dbReference type="GO" id="GO:0004803">
    <property type="term" value="F:transposase activity"/>
    <property type="evidence" value="ECO:0007669"/>
    <property type="project" value="InterPro"/>
</dbReference>
<keyword evidence="5" id="KW-0233">DNA recombination</keyword>
<dbReference type="InterPro" id="IPR002559">
    <property type="entry name" value="Transposase_11"/>
</dbReference>
<dbReference type="NCBIfam" id="NF033581">
    <property type="entry name" value="transpos_IS5_4"/>
    <property type="match status" value="1"/>
</dbReference>
<accession>A0A109WBK5</accession>
<keyword evidence="3" id="KW-0815">Transposition</keyword>
<keyword evidence="10" id="KW-1185">Reference proteome</keyword>
<dbReference type="Proteomes" id="UP000255230">
    <property type="component" value="Unassembled WGS sequence"/>
</dbReference>
<dbReference type="GO" id="GO:0006313">
    <property type="term" value="P:DNA transposition"/>
    <property type="evidence" value="ECO:0007669"/>
    <property type="project" value="InterPro"/>
</dbReference>
<evidence type="ECO:0000259" key="6">
    <source>
        <dbReference type="Pfam" id="PF01609"/>
    </source>
</evidence>
<feature type="domain" description="Transposase IS4-like" evidence="6">
    <location>
        <begin position="138"/>
        <end position="317"/>
    </location>
</feature>
<dbReference type="InterPro" id="IPR008490">
    <property type="entry name" value="Transposase_InsH_N"/>
</dbReference>
<dbReference type="Pfam" id="PF05598">
    <property type="entry name" value="DUF772"/>
    <property type="match status" value="1"/>
</dbReference>
<dbReference type="KEGG" id="mos:AXE82_02905"/>
<gene>
    <name evidence="8" type="ORF">NCTC10465_00487</name>
    <name evidence="9" type="ORF">NCTC10465_00886</name>
</gene>
<reference evidence="9 10" key="1">
    <citation type="submission" date="2018-06" db="EMBL/GenBank/DDBJ databases">
        <authorList>
            <consortium name="Pathogen Informatics"/>
            <person name="Doyle S."/>
        </authorList>
    </citation>
    <scope>NUCLEOTIDE SEQUENCE [LARGE SCALE GENOMIC DNA]</scope>
    <source>
        <strain evidence="9 10">NCTC10465</strain>
    </source>
</reference>
<dbReference type="KEGG" id="mos:AXE82_04875"/>
<comment type="function">
    <text evidence="1">Involved in the transposition of the insertion sequence IS5.</text>
</comment>
<protein>
    <submittedName>
        <fullName evidence="9">Transposase domain (DUF772)</fullName>
    </submittedName>
</protein>
<organism evidence="9 10">
    <name type="scientific">Faucicola osloensis</name>
    <name type="common">Moraxella osloensis</name>
    <dbReference type="NCBI Taxonomy" id="34062"/>
    <lineage>
        <taxon>Bacteria</taxon>
        <taxon>Pseudomonadati</taxon>
        <taxon>Pseudomonadota</taxon>
        <taxon>Gammaproteobacteria</taxon>
        <taxon>Moraxellales</taxon>
        <taxon>Moraxellaceae</taxon>
        <taxon>Faucicola</taxon>
    </lineage>
</organism>